<proteinExistence type="predicted"/>
<dbReference type="AlphaFoldDB" id="A0A7M7NLC1"/>
<dbReference type="PANTHER" id="PTHR48208:SF2">
    <property type="entry name" value="CENTROMERE PROTEIN I"/>
    <property type="match status" value="1"/>
</dbReference>
<dbReference type="EnsemblMetazoa" id="XM_030981577">
    <property type="protein sequence ID" value="XP_030837437"/>
    <property type="gene ID" value="LOC105444668"/>
</dbReference>
<dbReference type="KEGG" id="spu:105444668"/>
<dbReference type="PANTHER" id="PTHR48208">
    <property type="entry name" value="CENTROMERE PROTEIN I"/>
    <property type="match status" value="1"/>
</dbReference>
<dbReference type="GeneID" id="105444668"/>
<dbReference type="OrthoDB" id="6347512at2759"/>
<dbReference type="RefSeq" id="XP_030837437.1">
    <property type="nucleotide sequence ID" value="XM_030981577.1"/>
</dbReference>
<keyword evidence="2" id="KW-1185">Reference proteome</keyword>
<organism evidence="1 2">
    <name type="scientific">Strongylocentrotus purpuratus</name>
    <name type="common">Purple sea urchin</name>
    <dbReference type="NCBI Taxonomy" id="7668"/>
    <lineage>
        <taxon>Eukaryota</taxon>
        <taxon>Metazoa</taxon>
        <taxon>Echinodermata</taxon>
        <taxon>Eleutherozoa</taxon>
        <taxon>Echinozoa</taxon>
        <taxon>Echinoidea</taxon>
        <taxon>Euechinoidea</taxon>
        <taxon>Echinacea</taxon>
        <taxon>Camarodonta</taxon>
        <taxon>Echinidea</taxon>
        <taxon>Strongylocentrotidae</taxon>
        <taxon>Strongylocentrotus</taxon>
    </lineage>
</organism>
<sequence length="120" mass="14053">MKERPLHSSSSVFSVREAYFDPMNTVKKLVEFVDGLFLVALQLHQHHSLFLHHTLTFFEQVALLYKMHGVVFSQMPAKMNCYWTMFGIDPTACSRMCQIICKQVPYHVMSFFSVILRFDN</sequence>
<reference evidence="1" key="2">
    <citation type="submission" date="2021-01" db="UniProtKB">
        <authorList>
            <consortium name="EnsemblMetazoa"/>
        </authorList>
    </citation>
    <scope>IDENTIFICATION</scope>
</reference>
<evidence type="ECO:0000313" key="1">
    <source>
        <dbReference type="EnsemblMetazoa" id="XP_030837437"/>
    </source>
</evidence>
<reference evidence="2" key="1">
    <citation type="submission" date="2015-02" db="EMBL/GenBank/DDBJ databases">
        <title>Genome sequencing for Strongylocentrotus purpuratus.</title>
        <authorList>
            <person name="Murali S."/>
            <person name="Liu Y."/>
            <person name="Vee V."/>
            <person name="English A."/>
            <person name="Wang M."/>
            <person name="Skinner E."/>
            <person name="Han Y."/>
            <person name="Muzny D.M."/>
            <person name="Worley K.C."/>
            <person name="Gibbs R.A."/>
        </authorList>
    </citation>
    <scope>NUCLEOTIDE SEQUENCE</scope>
</reference>
<name>A0A7M7NLC1_STRPU</name>
<accession>A0A7M7NLC1</accession>
<dbReference type="InParanoid" id="A0A7M7NLC1"/>
<protein>
    <submittedName>
        <fullName evidence="1">Uncharacterized protein</fullName>
    </submittedName>
</protein>
<dbReference type="Proteomes" id="UP000007110">
    <property type="component" value="Unassembled WGS sequence"/>
</dbReference>
<evidence type="ECO:0000313" key="2">
    <source>
        <dbReference type="Proteomes" id="UP000007110"/>
    </source>
</evidence>